<feature type="compositionally biased region" description="Basic and acidic residues" evidence="1">
    <location>
        <begin position="65"/>
        <end position="78"/>
    </location>
</feature>
<accession>A0ABD0QL54</accession>
<gene>
    <name evidence="2" type="ORF">M9458_018615</name>
</gene>
<dbReference type="Proteomes" id="UP001529510">
    <property type="component" value="Unassembled WGS sequence"/>
</dbReference>
<organism evidence="2 3">
    <name type="scientific">Cirrhinus mrigala</name>
    <name type="common">Mrigala</name>
    <dbReference type="NCBI Taxonomy" id="683832"/>
    <lineage>
        <taxon>Eukaryota</taxon>
        <taxon>Metazoa</taxon>
        <taxon>Chordata</taxon>
        <taxon>Craniata</taxon>
        <taxon>Vertebrata</taxon>
        <taxon>Euteleostomi</taxon>
        <taxon>Actinopterygii</taxon>
        <taxon>Neopterygii</taxon>
        <taxon>Teleostei</taxon>
        <taxon>Ostariophysi</taxon>
        <taxon>Cypriniformes</taxon>
        <taxon>Cyprinidae</taxon>
        <taxon>Labeoninae</taxon>
        <taxon>Labeonini</taxon>
        <taxon>Cirrhinus</taxon>
    </lineage>
</organism>
<evidence type="ECO:0000256" key="1">
    <source>
        <dbReference type="SAM" id="MobiDB-lite"/>
    </source>
</evidence>
<comment type="caution">
    <text evidence="2">The sequence shown here is derived from an EMBL/GenBank/DDBJ whole genome shotgun (WGS) entry which is preliminary data.</text>
</comment>
<evidence type="ECO:0000313" key="3">
    <source>
        <dbReference type="Proteomes" id="UP001529510"/>
    </source>
</evidence>
<proteinExistence type="predicted"/>
<sequence>KRLAELKTEEREVTARLTWKILEEPVLVNGTVPSSEQLDQLQWPQPTAQLPEKPKDDTVQDEEEHSSVDEPQELRVTEEQLGSEAEEPSTSPEEQEPKADFYSADLYNSGISTASSTVMAWPQANM</sequence>
<protein>
    <submittedName>
        <fullName evidence="2">Uncharacterized protein</fullName>
    </submittedName>
</protein>
<dbReference type="EMBL" id="JAMKFB020000008">
    <property type="protein sequence ID" value="KAL0186945.1"/>
    <property type="molecule type" value="Genomic_DNA"/>
</dbReference>
<feature type="non-terminal residue" evidence="2">
    <location>
        <position position="1"/>
    </location>
</feature>
<dbReference type="AlphaFoldDB" id="A0ABD0QL54"/>
<feature type="non-terminal residue" evidence="2">
    <location>
        <position position="126"/>
    </location>
</feature>
<evidence type="ECO:0000313" key="2">
    <source>
        <dbReference type="EMBL" id="KAL0186945.1"/>
    </source>
</evidence>
<feature type="region of interest" description="Disordered" evidence="1">
    <location>
        <begin position="37"/>
        <end position="103"/>
    </location>
</feature>
<reference evidence="2 3" key="1">
    <citation type="submission" date="2024-05" db="EMBL/GenBank/DDBJ databases">
        <title>Genome sequencing and assembly of Indian major carp, Cirrhinus mrigala (Hamilton, 1822).</title>
        <authorList>
            <person name="Mohindra V."/>
            <person name="Chowdhury L.M."/>
            <person name="Lal K."/>
            <person name="Jena J.K."/>
        </authorList>
    </citation>
    <scope>NUCLEOTIDE SEQUENCE [LARGE SCALE GENOMIC DNA]</scope>
    <source>
        <strain evidence="2">CM1030</strain>
        <tissue evidence="2">Blood</tissue>
    </source>
</reference>
<keyword evidence="3" id="KW-1185">Reference proteome</keyword>
<feature type="compositionally biased region" description="Polar residues" evidence="1">
    <location>
        <begin position="37"/>
        <end position="48"/>
    </location>
</feature>
<name>A0ABD0QL54_CIRMR</name>